<reference evidence="2 3" key="1">
    <citation type="journal article" date="2013" name="Proc. Natl. Acad. Sci. U.S.A.">
        <title>The king cobra genome reveals dynamic gene evolution and adaptation in the snake venom system.</title>
        <authorList>
            <person name="Vonk F.J."/>
            <person name="Casewell N.R."/>
            <person name="Henkel C.V."/>
            <person name="Heimberg A.M."/>
            <person name="Jansen H.J."/>
            <person name="McCleary R.J."/>
            <person name="Kerkkamp H.M."/>
            <person name="Vos R.A."/>
            <person name="Guerreiro I."/>
            <person name="Calvete J.J."/>
            <person name="Wuster W."/>
            <person name="Woods A.E."/>
            <person name="Logan J.M."/>
            <person name="Harrison R.A."/>
            <person name="Castoe T.A."/>
            <person name="de Koning A.P."/>
            <person name="Pollock D.D."/>
            <person name="Yandell M."/>
            <person name="Calderon D."/>
            <person name="Renjifo C."/>
            <person name="Currier R.B."/>
            <person name="Salgado D."/>
            <person name="Pla D."/>
            <person name="Sanz L."/>
            <person name="Hyder A.S."/>
            <person name="Ribeiro J.M."/>
            <person name="Arntzen J.W."/>
            <person name="van den Thillart G.E."/>
            <person name="Boetzer M."/>
            <person name="Pirovano W."/>
            <person name="Dirks R.P."/>
            <person name="Spaink H.P."/>
            <person name="Duboule D."/>
            <person name="McGlinn E."/>
            <person name="Kini R.M."/>
            <person name="Richardson M.K."/>
        </authorList>
    </citation>
    <scope>NUCLEOTIDE SEQUENCE</scope>
    <source>
        <tissue evidence="2">Blood</tissue>
    </source>
</reference>
<feature type="non-terminal residue" evidence="2">
    <location>
        <position position="345"/>
    </location>
</feature>
<feature type="region of interest" description="Disordered" evidence="1">
    <location>
        <begin position="165"/>
        <end position="191"/>
    </location>
</feature>
<feature type="non-terminal residue" evidence="2">
    <location>
        <position position="1"/>
    </location>
</feature>
<evidence type="ECO:0000313" key="3">
    <source>
        <dbReference type="Proteomes" id="UP000018936"/>
    </source>
</evidence>
<proteinExistence type="predicted"/>
<gene>
    <name evidence="2" type="ORF">L345_09242</name>
</gene>
<name>V8NTZ7_OPHHA</name>
<comment type="caution">
    <text evidence="2">The sequence shown here is derived from an EMBL/GenBank/DDBJ whole genome shotgun (WGS) entry which is preliminary data.</text>
</comment>
<organism evidence="2 3">
    <name type="scientific">Ophiophagus hannah</name>
    <name type="common">King cobra</name>
    <name type="synonym">Naja hannah</name>
    <dbReference type="NCBI Taxonomy" id="8665"/>
    <lineage>
        <taxon>Eukaryota</taxon>
        <taxon>Metazoa</taxon>
        <taxon>Chordata</taxon>
        <taxon>Craniata</taxon>
        <taxon>Vertebrata</taxon>
        <taxon>Euteleostomi</taxon>
        <taxon>Lepidosauria</taxon>
        <taxon>Squamata</taxon>
        <taxon>Bifurcata</taxon>
        <taxon>Unidentata</taxon>
        <taxon>Episquamata</taxon>
        <taxon>Toxicofera</taxon>
        <taxon>Serpentes</taxon>
        <taxon>Colubroidea</taxon>
        <taxon>Elapidae</taxon>
        <taxon>Elapinae</taxon>
        <taxon>Ophiophagus</taxon>
    </lineage>
</organism>
<protein>
    <submittedName>
        <fullName evidence="2">Uncharacterized protein</fullName>
    </submittedName>
</protein>
<evidence type="ECO:0000256" key="1">
    <source>
        <dbReference type="SAM" id="MobiDB-lite"/>
    </source>
</evidence>
<accession>V8NTZ7</accession>
<keyword evidence="3" id="KW-1185">Reference proteome</keyword>
<dbReference type="AlphaFoldDB" id="V8NTZ7"/>
<dbReference type="EMBL" id="AZIM01002027">
    <property type="protein sequence ID" value="ETE64987.1"/>
    <property type="molecule type" value="Genomic_DNA"/>
</dbReference>
<evidence type="ECO:0000313" key="2">
    <source>
        <dbReference type="EMBL" id="ETE64987.1"/>
    </source>
</evidence>
<sequence length="345" mass="40080">EKNFTAVFKTHKDLGAQKRIQTSSKSKSPEKHSLKIPAFDLYGEWCCSITVPIFKRGDVSVDFHPNSLLKVSLINLYAKHLYEKLNSLYAILIDLKAAFDLISRQRLWKQLLKYLWKDASLRLIIINCTAKIKKKLQKEEETRDLNHVSKFSSNPSMAMINAAYQKPDGAKPNPSIKMKRPQRNRKEASPQKCLQYGLKFQPEQYKQIKRERKKQLLLFELEPEAFLQLESQGVDKTAYYMQLFNWKDRKQQNSQARATQEIRAVCSHSSDCEKKATLGKAGKDGKLTVTSFSKPQQSANNITKEGQSHILKNRKFRIRFTVGISKYFIQFKFQSDCEERMKSQE</sequence>
<dbReference type="Proteomes" id="UP000018936">
    <property type="component" value="Unassembled WGS sequence"/>
</dbReference>